<protein>
    <submittedName>
        <fullName evidence="3">DNA damage-indicible protein DnaD</fullName>
    </submittedName>
</protein>
<evidence type="ECO:0000313" key="2">
    <source>
        <dbReference type="EMBL" id="VGM50471.1"/>
    </source>
</evidence>
<evidence type="ECO:0000313" key="1">
    <source>
        <dbReference type="EMBL" id="VGL88775.1"/>
    </source>
</evidence>
<evidence type="ECO:0000313" key="3">
    <source>
        <dbReference type="EMBL" id="VGM53872.1"/>
    </source>
</evidence>
<dbReference type="EMBL" id="CAAHDG010000016">
    <property type="protein sequence ID" value="VGM53872.1"/>
    <property type="molecule type" value="Genomic_DNA"/>
</dbReference>
<organism evidence="3">
    <name type="scientific">Klebsiella pneumoniae</name>
    <dbReference type="NCBI Taxonomy" id="573"/>
    <lineage>
        <taxon>Bacteria</taxon>
        <taxon>Pseudomonadati</taxon>
        <taxon>Pseudomonadota</taxon>
        <taxon>Gammaproteobacteria</taxon>
        <taxon>Enterobacterales</taxon>
        <taxon>Enterobacteriaceae</taxon>
        <taxon>Klebsiella/Raoultella group</taxon>
        <taxon>Klebsiella</taxon>
        <taxon>Klebsiella pneumoniae complex</taxon>
    </lineage>
</organism>
<gene>
    <name evidence="2" type="ORF">SAMEA4873560_04515</name>
    <name evidence="3" type="ORF">SAMEA4873561_04738</name>
    <name evidence="1" type="ORF">SAMEA4873648_04215</name>
</gene>
<dbReference type="EMBL" id="CAAHDF010000013">
    <property type="protein sequence ID" value="VGM50471.1"/>
    <property type="molecule type" value="Genomic_DNA"/>
</dbReference>
<accession>A0A486VRQ5</accession>
<dbReference type="AlphaFoldDB" id="A0A486VRQ5"/>
<dbReference type="EMBL" id="CAAHCS010000007">
    <property type="protein sequence ID" value="VGL88775.1"/>
    <property type="molecule type" value="Genomic_DNA"/>
</dbReference>
<reference evidence="3" key="1">
    <citation type="submission" date="2019-03" db="EMBL/GenBank/DDBJ databases">
        <authorList>
            <consortium name="Pathogen Informatics"/>
        </authorList>
    </citation>
    <scope>NUCLEOTIDE SEQUENCE</scope>
    <source>
        <strain evidence="2">5012STDY7626359</strain>
        <strain evidence="3">5012STDY7626360</strain>
        <strain evidence="1">5012STDY7626446</strain>
    </source>
</reference>
<sequence>MNEQQPFEAIRKSDEAGREYWSARNLGPLLDYKEWRNFYKVIAKAII</sequence>
<proteinExistence type="predicted"/>
<name>A0A486VRQ5_KLEPN</name>